<dbReference type="InterPro" id="IPR027022">
    <property type="entry name" value="ABC_permease_BceB-typ"/>
</dbReference>
<comment type="subcellular location">
    <subcellularLocation>
        <location evidence="1 6">Cell membrane</location>
        <topology evidence="1 6">Multi-pass membrane protein</topology>
    </subcellularLocation>
</comment>
<gene>
    <name evidence="8" type="ORF">H6X83_10740</name>
</gene>
<feature type="transmembrane region" description="Helical" evidence="6">
    <location>
        <begin position="597"/>
        <end position="619"/>
    </location>
</feature>
<dbReference type="InterPro" id="IPR052536">
    <property type="entry name" value="ABC-4_Integral_Memb_Prot"/>
</dbReference>
<keyword evidence="4 6" id="KW-1133">Transmembrane helix</keyword>
<dbReference type="PANTHER" id="PTHR46795:SF3">
    <property type="entry name" value="ABC TRANSPORTER PERMEASE"/>
    <property type="match status" value="1"/>
</dbReference>
<dbReference type="GO" id="GO:0055085">
    <property type="term" value="P:transmembrane transport"/>
    <property type="evidence" value="ECO:0007669"/>
    <property type="project" value="UniProtKB-UniRule"/>
</dbReference>
<evidence type="ECO:0000256" key="1">
    <source>
        <dbReference type="ARBA" id="ARBA00004651"/>
    </source>
</evidence>
<dbReference type="EMBL" id="CP060696">
    <property type="protein sequence ID" value="QNO17409.1"/>
    <property type="molecule type" value="Genomic_DNA"/>
</dbReference>
<keyword evidence="2 6" id="KW-1003">Cell membrane</keyword>
<reference evidence="8 9" key="1">
    <citation type="submission" date="2020-08" db="EMBL/GenBank/DDBJ databases">
        <authorList>
            <person name="Ren C."/>
            <person name="Gu Y."/>
            <person name="Xu Y."/>
        </authorList>
    </citation>
    <scope>NUCLEOTIDE SEQUENCE [LARGE SCALE GENOMIC DNA]</scope>
    <source>
        <strain evidence="8 9">LBM18003</strain>
    </source>
</reference>
<dbReference type="KEGG" id="caml:H6X83_10740"/>
<keyword evidence="5 6" id="KW-0472">Membrane</keyword>
<dbReference type="Pfam" id="PF02687">
    <property type="entry name" value="FtsX"/>
    <property type="match status" value="1"/>
</dbReference>
<evidence type="ECO:0000256" key="6">
    <source>
        <dbReference type="PIRNR" id="PIRNR018968"/>
    </source>
</evidence>
<dbReference type="PIRSF" id="PIRSF018968">
    <property type="entry name" value="ABC_permease_BceB"/>
    <property type="match status" value="1"/>
</dbReference>
<name>A0A7G9WFE7_9FIRM</name>
<feature type="domain" description="ABC3 transporter permease C-terminal" evidence="7">
    <location>
        <begin position="64"/>
        <end position="173"/>
    </location>
</feature>
<dbReference type="RefSeq" id="WP_212506479.1">
    <property type="nucleotide sequence ID" value="NZ_CP060696.1"/>
</dbReference>
<dbReference type="GO" id="GO:0005886">
    <property type="term" value="C:plasma membrane"/>
    <property type="evidence" value="ECO:0007669"/>
    <property type="project" value="UniProtKB-SubCell"/>
</dbReference>
<evidence type="ECO:0000256" key="3">
    <source>
        <dbReference type="ARBA" id="ARBA00022692"/>
    </source>
</evidence>
<feature type="transmembrane region" description="Helical" evidence="6">
    <location>
        <begin position="112"/>
        <end position="136"/>
    </location>
</feature>
<proteinExistence type="inferred from homology"/>
<keyword evidence="3 6" id="KW-0812">Transmembrane</keyword>
<evidence type="ECO:0000256" key="4">
    <source>
        <dbReference type="ARBA" id="ARBA00022989"/>
    </source>
</evidence>
<evidence type="ECO:0000313" key="8">
    <source>
        <dbReference type="EMBL" id="QNO17409.1"/>
    </source>
</evidence>
<feature type="transmembrane region" description="Helical" evidence="6">
    <location>
        <begin position="542"/>
        <end position="563"/>
    </location>
</feature>
<evidence type="ECO:0000256" key="5">
    <source>
        <dbReference type="ARBA" id="ARBA00023136"/>
    </source>
</evidence>
<feature type="transmembrane region" description="Helical" evidence="6">
    <location>
        <begin position="62"/>
        <end position="82"/>
    </location>
</feature>
<dbReference type="AlphaFoldDB" id="A0A7G9WFE7"/>
<keyword evidence="9" id="KW-1185">Reference proteome</keyword>
<dbReference type="Proteomes" id="UP000516046">
    <property type="component" value="Chromosome"/>
</dbReference>
<dbReference type="InterPro" id="IPR003838">
    <property type="entry name" value="ABC3_permease_C"/>
</dbReference>
<feature type="transmembrane region" description="Helical" evidence="6">
    <location>
        <begin position="631"/>
        <end position="655"/>
    </location>
</feature>
<evidence type="ECO:0000256" key="2">
    <source>
        <dbReference type="ARBA" id="ARBA00022475"/>
    </source>
</evidence>
<feature type="transmembrane region" description="Helical" evidence="6">
    <location>
        <begin position="156"/>
        <end position="178"/>
    </location>
</feature>
<evidence type="ECO:0000259" key="7">
    <source>
        <dbReference type="Pfam" id="PF02687"/>
    </source>
</evidence>
<feature type="transmembrane region" description="Helical" evidence="6">
    <location>
        <begin position="284"/>
        <end position="303"/>
    </location>
</feature>
<comment type="similarity">
    <text evidence="6">Belongs to the ABC-4 integral membrane protein family.</text>
</comment>
<organism evidence="8 9">
    <name type="scientific">Caproicibacterium amylolyticum</name>
    <dbReference type="NCBI Taxonomy" id="2766537"/>
    <lineage>
        <taxon>Bacteria</taxon>
        <taxon>Bacillati</taxon>
        <taxon>Bacillota</taxon>
        <taxon>Clostridia</taxon>
        <taxon>Eubacteriales</taxon>
        <taxon>Oscillospiraceae</taxon>
        <taxon>Caproicibacterium</taxon>
    </lineage>
</organism>
<evidence type="ECO:0000313" key="9">
    <source>
        <dbReference type="Proteomes" id="UP000516046"/>
    </source>
</evidence>
<keyword evidence="6" id="KW-0813">Transport</keyword>
<sequence>MGKTFYLKLAGQNLKKNSKFYIPYFIASSMTTAMFYIMGFLADNQGVANMKGHQSLVAMMKMGTFIIGIFAVLILLYINSFLMKRRQKEIGLYNVLGMEKRHIGRILGWETVYSYLISMLCGVGGGILLSKLFLLFLCKLTGISNAINFTVSLTSLTQTLLLFAAIFIFILILNRFKVHLSNPVELLRGGNVGEKEPKANWVLAVLGFALTGTGYYIALTTESPIAALQYFFLAVILVIIGTYFLFIAGTVALLKLLKKNKKFYYKVNHFTAVSGLLYRMKQNAAGLATICILASMVMVMVSTTSSLNIGMNNILTTQYPHDFSISMDNPEKDSGKMLKDLVSTAVAQKKLSISDLHGTRYFSAVAKRNDSSYSLGSTDEKDMTGMTTFAFLSADEYKAATGKTVSLGDGEAAAYTYYGTLPESFTYLGQQLKVKSRLQSPPLDTDMSAYLVDSHIIVVKDDAVLETLHQAQIKAQGQDDASRYMYSLYFNTSGTDEQKIALTDTIQKTISNEVKSWTNGGGYRISSSAGMKDDLQDTYGSLLFLGLFLTILFLMATVLIIYYKQISEGYDDVGRYEIMQKVGMSHAIVKKSIHSQILIVFFLPLAVAVLHMAAVFKFMTKLLKLMGLLNIPLFALCTVCTVALFAVIYTIVYCITTRTYYKIVSPTK</sequence>
<dbReference type="PANTHER" id="PTHR46795">
    <property type="entry name" value="ABC TRANSPORTER PERMEASE-RELATED-RELATED"/>
    <property type="match status" value="1"/>
</dbReference>
<feature type="transmembrane region" description="Helical" evidence="6">
    <location>
        <begin position="21"/>
        <end position="42"/>
    </location>
</feature>
<accession>A0A7G9WFE7</accession>
<feature type="transmembrane region" description="Helical" evidence="6">
    <location>
        <begin position="230"/>
        <end position="254"/>
    </location>
</feature>
<protein>
    <submittedName>
        <fullName evidence="8">FtsX-like permease family protein</fullName>
    </submittedName>
</protein>
<feature type="transmembrane region" description="Helical" evidence="6">
    <location>
        <begin position="199"/>
        <end position="218"/>
    </location>
</feature>